<evidence type="ECO:0000313" key="1">
    <source>
        <dbReference type="EMBL" id="KAK7283704.1"/>
    </source>
</evidence>
<gene>
    <name evidence="1" type="ORF">RIF29_13419</name>
</gene>
<proteinExistence type="predicted"/>
<comment type="caution">
    <text evidence="1">The sequence shown here is derived from an EMBL/GenBank/DDBJ whole genome shotgun (WGS) entry which is preliminary data.</text>
</comment>
<name>A0AAN9IPI8_CROPI</name>
<reference evidence="1 2" key="1">
    <citation type="submission" date="2024-01" db="EMBL/GenBank/DDBJ databases">
        <title>The genomes of 5 underutilized Papilionoideae crops provide insights into root nodulation and disease resistanc.</title>
        <authorList>
            <person name="Yuan L."/>
        </authorList>
    </citation>
    <scope>NUCLEOTIDE SEQUENCE [LARGE SCALE GENOMIC DNA]</scope>
    <source>
        <strain evidence="1">ZHUSHIDOU_FW_LH</strain>
        <tissue evidence="1">Leaf</tissue>
    </source>
</reference>
<evidence type="ECO:0000313" key="2">
    <source>
        <dbReference type="Proteomes" id="UP001372338"/>
    </source>
</evidence>
<dbReference type="EMBL" id="JAYWIO010000002">
    <property type="protein sequence ID" value="KAK7283704.1"/>
    <property type="molecule type" value="Genomic_DNA"/>
</dbReference>
<protein>
    <submittedName>
        <fullName evidence="1">Uncharacterized protein</fullName>
    </submittedName>
</protein>
<sequence length="79" mass="9015">MNFSAYLNGKTVVFPVTILINDHGSRVCNALPLSTFRNVYSMPFALVFSIGNNQYSEQNVCIALFIKSGFLHHCYWQYC</sequence>
<organism evidence="1 2">
    <name type="scientific">Crotalaria pallida</name>
    <name type="common">Smooth rattlebox</name>
    <name type="synonym">Crotalaria striata</name>
    <dbReference type="NCBI Taxonomy" id="3830"/>
    <lineage>
        <taxon>Eukaryota</taxon>
        <taxon>Viridiplantae</taxon>
        <taxon>Streptophyta</taxon>
        <taxon>Embryophyta</taxon>
        <taxon>Tracheophyta</taxon>
        <taxon>Spermatophyta</taxon>
        <taxon>Magnoliopsida</taxon>
        <taxon>eudicotyledons</taxon>
        <taxon>Gunneridae</taxon>
        <taxon>Pentapetalae</taxon>
        <taxon>rosids</taxon>
        <taxon>fabids</taxon>
        <taxon>Fabales</taxon>
        <taxon>Fabaceae</taxon>
        <taxon>Papilionoideae</taxon>
        <taxon>50 kb inversion clade</taxon>
        <taxon>genistoids sensu lato</taxon>
        <taxon>core genistoids</taxon>
        <taxon>Crotalarieae</taxon>
        <taxon>Crotalaria</taxon>
    </lineage>
</organism>
<dbReference type="Proteomes" id="UP001372338">
    <property type="component" value="Unassembled WGS sequence"/>
</dbReference>
<keyword evidence="2" id="KW-1185">Reference proteome</keyword>
<dbReference type="AlphaFoldDB" id="A0AAN9IPI8"/>
<accession>A0AAN9IPI8</accession>